<keyword evidence="5 7" id="KW-1133">Transmembrane helix</keyword>
<dbReference type="RefSeq" id="WP_022124876.1">
    <property type="nucleotide sequence ID" value="NZ_CALUHW010000011.1"/>
</dbReference>
<keyword evidence="4" id="KW-0677">Repeat</keyword>
<reference evidence="9" key="3">
    <citation type="submission" date="2021-09" db="EMBL/GenBank/DDBJ databases">
        <authorList>
            <person name="Gilroy R."/>
        </authorList>
    </citation>
    <scope>NUCLEOTIDE SEQUENCE</scope>
    <source>
        <strain evidence="9">CHK165-8395</strain>
    </source>
</reference>
<organism evidence="10 11">
    <name type="scientific">Phocaeicola coprocola</name>
    <dbReference type="NCBI Taxonomy" id="310298"/>
    <lineage>
        <taxon>Bacteria</taxon>
        <taxon>Pseudomonadati</taxon>
        <taxon>Bacteroidota</taxon>
        <taxon>Bacteroidia</taxon>
        <taxon>Bacteroidales</taxon>
        <taxon>Bacteroidaceae</taxon>
        <taxon>Phocaeicola</taxon>
    </lineage>
</organism>
<reference evidence="10 11" key="1">
    <citation type="submission" date="2018-08" db="EMBL/GenBank/DDBJ databases">
        <title>A genome reference for cultivated species of the human gut microbiota.</title>
        <authorList>
            <person name="Zou Y."/>
            <person name="Xue W."/>
            <person name="Luo G."/>
        </authorList>
    </citation>
    <scope>NUCLEOTIDE SEQUENCE [LARGE SCALE GENOMIC DNA]</scope>
    <source>
        <strain evidence="10 11">AF24-2</strain>
    </source>
</reference>
<feature type="transmembrane region" description="Helical" evidence="7">
    <location>
        <begin position="344"/>
        <end position="362"/>
    </location>
</feature>
<sequence length="515" mass="57017">MTLEVIIVLVALVAMLTALIMDKMRPGMILFSVVVIFLCTGILSPKEMLEGFSNKGMITVAMLFLVSEGIRQSGALTQVIKKLLPQSQTTVFKAQARMLPTIAFISAFLNNTPVVVIFAPIIKRWANYVKLPATYFLIPLSYVTILGGICTLIGTSTNLVVHSMIQEAGMKGFSMFELGKVGIFIAIAGIIYLFLFSSKLLPADRPETLSDEEEENNPSLHPVEAVIGARFPGINKRVNDFDFKRHYGAEVKELRRGGNTYKDLSEIRFREGDTLILLADDSFVKTWGESSVFIMLANGKDYEPAGKKKRWFALFLLLFMIIGATIGELPAIQKLLPEGIKLDMFFFVSITTVIMAWTKIFPPRKYTKYISWDILITIACAFAISKAMENSGVADLLAGYIIDLSRSHGPYILLAVLFIITNIFTELITNNAAAALSFPLALSLSQQLGVNPMPFFVVICMAASASFSTPIGYQTNLIVQGIGNYKFTDFVRIGLPLNIITFLISVFVIPQIWPF</sequence>
<keyword evidence="6 7" id="KW-0472">Membrane</keyword>
<feature type="transmembrane region" description="Helical" evidence="7">
    <location>
        <begin position="175"/>
        <end position="195"/>
    </location>
</feature>
<dbReference type="EMBL" id="QRUU01000068">
    <property type="protein sequence ID" value="RGR92437.1"/>
    <property type="molecule type" value="Genomic_DNA"/>
</dbReference>
<dbReference type="PROSITE" id="PS01271">
    <property type="entry name" value="NA_SULFATE"/>
    <property type="match status" value="1"/>
</dbReference>
<dbReference type="GO" id="GO:0008324">
    <property type="term" value="F:monoatomic cation transmembrane transporter activity"/>
    <property type="evidence" value="ECO:0007669"/>
    <property type="project" value="InterPro"/>
</dbReference>
<feature type="transmembrane region" description="Helical" evidence="7">
    <location>
        <begin position="408"/>
        <end position="425"/>
    </location>
</feature>
<keyword evidence="2" id="KW-0813">Transport</keyword>
<evidence type="ECO:0000313" key="11">
    <source>
        <dbReference type="Proteomes" id="UP000285864"/>
    </source>
</evidence>
<feature type="transmembrane region" description="Helical" evidence="7">
    <location>
        <begin position="134"/>
        <end position="155"/>
    </location>
</feature>
<proteinExistence type="predicted"/>
<gene>
    <name evidence="10" type="ORF">DWY20_12665</name>
    <name evidence="9" type="ORF">K8U81_02575</name>
</gene>
<feature type="transmembrane region" description="Helical" evidence="7">
    <location>
        <begin position="102"/>
        <end position="122"/>
    </location>
</feature>
<dbReference type="SUPFAM" id="SSF116726">
    <property type="entry name" value="TrkA C-terminal domain-like"/>
    <property type="match status" value="1"/>
</dbReference>
<protein>
    <submittedName>
        <fullName evidence="9">SLC13 family permease</fullName>
    </submittedName>
    <submittedName>
        <fullName evidence="10">SLC13/DASS family transporter</fullName>
    </submittedName>
</protein>
<evidence type="ECO:0000256" key="4">
    <source>
        <dbReference type="ARBA" id="ARBA00022737"/>
    </source>
</evidence>
<keyword evidence="11" id="KW-1185">Reference proteome</keyword>
<feature type="transmembrane region" description="Helical" evidence="7">
    <location>
        <begin position="493"/>
        <end position="513"/>
    </location>
</feature>
<evidence type="ECO:0000256" key="5">
    <source>
        <dbReference type="ARBA" id="ARBA00022989"/>
    </source>
</evidence>
<feature type="domain" description="RCK C-terminal" evidence="8">
    <location>
        <begin position="210"/>
        <end position="293"/>
    </location>
</feature>
<dbReference type="PANTHER" id="PTHR43652:SF2">
    <property type="entry name" value="BASIC AMINO ACID ANTIPORTER YFCC-RELATED"/>
    <property type="match status" value="1"/>
</dbReference>
<dbReference type="InterPro" id="IPR031312">
    <property type="entry name" value="Na/sul_symport_CS"/>
</dbReference>
<feature type="transmembrane region" description="Helical" evidence="7">
    <location>
        <begin position="28"/>
        <end position="45"/>
    </location>
</feature>
<feature type="transmembrane region" description="Helical" evidence="7">
    <location>
        <begin position="455"/>
        <end position="473"/>
    </location>
</feature>
<evidence type="ECO:0000313" key="10">
    <source>
        <dbReference type="EMBL" id="RGR92437.1"/>
    </source>
</evidence>
<dbReference type="AlphaFoldDB" id="A0A412GCC1"/>
<dbReference type="Gene3D" id="3.30.70.1450">
    <property type="entry name" value="Regulator of K+ conductance, C-terminal domain"/>
    <property type="match status" value="1"/>
</dbReference>
<evidence type="ECO:0000259" key="8">
    <source>
        <dbReference type="PROSITE" id="PS51202"/>
    </source>
</evidence>
<dbReference type="GO" id="GO:0006813">
    <property type="term" value="P:potassium ion transport"/>
    <property type="evidence" value="ECO:0007669"/>
    <property type="project" value="InterPro"/>
</dbReference>
<dbReference type="Pfam" id="PF03600">
    <property type="entry name" value="CitMHS"/>
    <property type="match status" value="2"/>
</dbReference>
<comment type="subcellular location">
    <subcellularLocation>
        <location evidence="1">Membrane</location>
        <topology evidence="1">Multi-pass membrane protein</topology>
    </subcellularLocation>
</comment>
<evidence type="ECO:0000256" key="7">
    <source>
        <dbReference type="SAM" id="Phobius"/>
    </source>
</evidence>
<dbReference type="Proteomes" id="UP000285864">
    <property type="component" value="Unassembled WGS sequence"/>
</dbReference>
<dbReference type="InterPro" id="IPR036721">
    <property type="entry name" value="RCK_C_sf"/>
</dbReference>
<keyword evidence="3 7" id="KW-0812">Transmembrane</keyword>
<comment type="caution">
    <text evidence="10">The sequence shown here is derived from an EMBL/GenBank/DDBJ whole genome shotgun (WGS) entry which is preliminary data.</text>
</comment>
<dbReference type="PROSITE" id="PS51202">
    <property type="entry name" value="RCK_C"/>
    <property type="match status" value="1"/>
</dbReference>
<dbReference type="GO" id="GO:0005886">
    <property type="term" value="C:plasma membrane"/>
    <property type="evidence" value="ECO:0007669"/>
    <property type="project" value="TreeGrafter"/>
</dbReference>
<dbReference type="InterPro" id="IPR006037">
    <property type="entry name" value="RCK_C"/>
</dbReference>
<dbReference type="EMBL" id="DYXD01000049">
    <property type="protein sequence ID" value="HJF07066.1"/>
    <property type="molecule type" value="Genomic_DNA"/>
</dbReference>
<evidence type="ECO:0000256" key="6">
    <source>
        <dbReference type="ARBA" id="ARBA00023136"/>
    </source>
</evidence>
<reference evidence="9" key="2">
    <citation type="journal article" date="2021" name="PeerJ">
        <title>Extensive microbial diversity within the chicken gut microbiome revealed by metagenomics and culture.</title>
        <authorList>
            <person name="Gilroy R."/>
            <person name="Ravi A."/>
            <person name="Getino M."/>
            <person name="Pursley I."/>
            <person name="Horton D.L."/>
            <person name="Alikhan N.F."/>
            <person name="Baker D."/>
            <person name="Gharbi K."/>
            <person name="Hall N."/>
            <person name="Watson M."/>
            <person name="Adriaenssens E.M."/>
            <person name="Foster-Nyarko E."/>
            <person name="Jarju S."/>
            <person name="Secka A."/>
            <person name="Antonio M."/>
            <person name="Oren A."/>
            <person name="Chaudhuri R.R."/>
            <person name="La Ragione R."/>
            <person name="Hildebrand F."/>
            <person name="Pallen M.J."/>
        </authorList>
    </citation>
    <scope>NUCLEOTIDE SEQUENCE</scope>
    <source>
        <strain evidence="9">CHK165-8395</strain>
    </source>
</reference>
<dbReference type="PANTHER" id="PTHR43652">
    <property type="entry name" value="BASIC AMINO ACID ANTIPORTER YFCC-RELATED"/>
    <property type="match status" value="1"/>
</dbReference>
<feature type="transmembrane region" description="Helical" evidence="7">
    <location>
        <begin position="311"/>
        <end position="332"/>
    </location>
</feature>
<dbReference type="InterPro" id="IPR051679">
    <property type="entry name" value="DASS-Related_Transporters"/>
</dbReference>
<dbReference type="GeneID" id="79857972"/>
<name>A0A412GCC1_9BACT</name>
<evidence type="ECO:0000256" key="2">
    <source>
        <dbReference type="ARBA" id="ARBA00022448"/>
    </source>
</evidence>
<evidence type="ECO:0000256" key="3">
    <source>
        <dbReference type="ARBA" id="ARBA00022692"/>
    </source>
</evidence>
<evidence type="ECO:0000256" key="1">
    <source>
        <dbReference type="ARBA" id="ARBA00004141"/>
    </source>
</evidence>
<accession>A0A412GCC1</accession>
<feature type="transmembrane region" description="Helical" evidence="7">
    <location>
        <begin position="6"/>
        <end position="21"/>
    </location>
</feature>
<dbReference type="InterPro" id="IPR004680">
    <property type="entry name" value="Cit_transptr-like_dom"/>
</dbReference>
<dbReference type="Proteomes" id="UP000718012">
    <property type="component" value="Unassembled WGS sequence"/>
</dbReference>
<evidence type="ECO:0000313" key="9">
    <source>
        <dbReference type="EMBL" id="HJF07066.1"/>
    </source>
</evidence>